<dbReference type="OrthoDB" id="9790390at2"/>
<name>A0A2T5C4I1_9BACT</name>
<evidence type="ECO:0000313" key="12">
    <source>
        <dbReference type="Proteomes" id="UP000243525"/>
    </source>
</evidence>
<dbReference type="NCBIfam" id="TIGR01068">
    <property type="entry name" value="thioredoxin"/>
    <property type="match status" value="1"/>
</dbReference>
<feature type="site" description="Deprotonates C-terminal active site Cys" evidence="8">
    <location>
        <position position="20"/>
    </location>
</feature>
<protein>
    <recommendedName>
        <fullName evidence="6 7">Thioredoxin</fullName>
    </recommendedName>
</protein>
<dbReference type="InterPro" id="IPR013766">
    <property type="entry name" value="Thioredoxin_domain"/>
</dbReference>
<evidence type="ECO:0000256" key="2">
    <source>
        <dbReference type="ARBA" id="ARBA00022448"/>
    </source>
</evidence>
<evidence type="ECO:0000256" key="9">
    <source>
        <dbReference type="PIRSR" id="PIRSR000077-4"/>
    </source>
</evidence>
<keyword evidence="12" id="KW-1185">Reference proteome</keyword>
<feature type="active site" description="Nucleophile" evidence="8">
    <location>
        <position position="29"/>
    </location>
</feature>
<dbReference type="PANTHER" id="PTHR45663:SF11">
    <property type="entry name" value="GEO12009P1"/>
    <property type="match status" value="1"/>
</dbReference>
<keyword evidence="2" id="KW-0813">Transport</keyword>
<dbReference type="CDD" id="cd02947">
    <property type="entry name" value="TRX_family"/>
    <property type="match status" value="1"/>
</dbReference>
<evidence type="ECO:0000256" key="4">
    <source>
        <dbReference type="ARBA" id="ARBA00023157"/>
    </source>
</evidence>
<dbReference type="RefSeq" id="WP_107821144.1">
    <property type="nucleotide sequence ID" value="NZ_QAAD01000003.1"/>
</dbReference>
<feature type="site" description="Contributes to redox potential value" evidence="8">
    <location>
        <position position="28"/>
    </location>
</feature>
<evidence type="ECO:0000313" key="11">
    <source>
        <dbReference type="EMBL" id="PTN09759.1"/>
    </source>
</evidence>
<dbReference type="GO" id="GO:0015035">
    <property type="term" value="F:protein-disulfide reductase activity"/>
    <property type="evidence" value="ECO:0007669"/>
    <property type="project" value="UniProtKB-UniRule"/>
</dbReference>
<feature type="site" description="Deprotonates C-terminal active site Cys" evidence="8">
    <location>
        <position position="27"/>
    </location>
</feature>
<dbReference type="GO" id="GO:0005829">
    <property type="term" value="C:cytosol"/>
    <property type="evidence" value="ECO:0007669"/>
    <property type="project" value="TreeGrafter"/>
</dbReference>
<dbReference type="PANTHER" id="PTHR45663">
    <property type="entry name" value="GEO12009P1"/>
    <property type="match status" value="1"/>
</dbReference>
<proteinExistence type="inferred from homology"/>
<keyword evidence="5 9" id="KW-0676">Redox-active center</keyword>
<evidence type="ECO:0000256" key="7">
    <source>
        <dbReference type="PIRNR" id="PIRNR000077"/>
    </source>
</evidence>
<feature type="disulfide bond" description="Redox-active" evidence="9">
    <location>
        <begin position="26"/>
        <end position="29"/>
    </location>
</feature>
<dbReference type="InterPro" id="IPR036249">
    <property type="entry name" value="Thioredoxin-like_sf"/>
</dbReference>
<keyword evidence="3" id="KW-0249">Electron transport</keyword>
<organism evidence="11 12">
    <name type="scientific">Mangrovibacterium marinum</name>
    <dbReference type="NCBI Taxonomy" id="1639118"/>
    <lineage>
        <taxon>Bacteria</taxon>
        <taxon>Pseudomonadati</taxon>
        <taxon>Bacteroidota</taxon>
        <taxon>Bacteroidia</taxon>
        <taxon>Marinilabiliales</taxon>
        <taxon>Prolixibacteraceae</taxon>
        <taxon>Mangrovibacterium</taxon>
    </lineage>
</organism>
<comment type="caution">
    <text evidence="11">The sequence shown here is derived from an EMBL/GenBank/DDBJ whole genome shotgun (WGS) entry which is preliminary data.</text>
</comment>
<evidence type="ECO:0000256" key="1">
    <source>
        <dbReference type="ARBA" id="ARBA00008987"/>
    </source>
</evidence>
<reference evidence="11 12" key="1">
    <citation type="submission" date="2018-04" db="EMBL/GenBank/DDBJ databases">
        <title>Genomic Encyclopedia of Archaeal and Bacterial Type Strains, Phase II (KMG-II): from individual species to whole genera.</title>
        <authorList>
            <person name="Goeker M."/>
        </authorList>
    </citation>
    <scope>NUCLEOTIDE SEQUENCE [LARGE SCALE GENOMIC DNA]</scope>
    <source>
        <strain evidence="11 12">DSM 28823</strain>
    </source>
</reference>
<evidence type="ECO:0000256" key="5">
    <source>
        <dbReference type="ARBA" id="ARBA00023284"/>
    </source>
</evidence>
<dbReference type="PROSITE" id="PS51352">
    <property type="entry name" value="THIOREDOXIN_2"/>
    <property type="match status" value="1"/>
</dbReference>
<evidence type="ECO:0000256" key="8">
    <source>
        <dbReference type="PIRSR" id="PIRSR000077-1"/>
    </source>
</evidence>
<sequence length="105" mass="12130">MRATNRFKNIIKSEKPVVVDFYADWCQPCKEIQPVLSELKSNFKQRIRVLKVNVDYNPNIANLYRVKSIPTVMVFKSGDLQWSKEGLVLLPELSGVLSQYLVDEV</sequence>
<evidence type="ECO:0000256" key="6">
    <source>
        <dbReference type="NCBIfam" id="TIGR01068"/>
    </source>
</evidence>
<dbReference type="InterPro" id="IPR005746">
    <property type="entry name" value="Thioredoxin"/>
</dbReference>
<dbReference type="PIRSF" id="PIRSF000077">
    <property type="entry name" value="Thioredoxin"/>
    <property type="match status" value="1"/>
</dbReference>
<keyword evidence="4 9" id="KW-1015">Disulfide bond</keyword>
<dbReference type="PRINTS" id="PR00421">
    <property type="entry name" value="THIOREDOXIN"/>
</dbReference>
<dbReference type="AlphaFoldDB" id="A0A2T5C4I1"/>
<dbReference type="Gene3D" id="3.40.30.10">
    <property type="entry name" value="Glutaredoxin"/>
    <property type="match status" value="1"/>
</dbReference>
<gene>
    <name evidence="11" type="ORF">C8N47_10343</name>
</gene>
<dbReference type="GO" id="GO:0045454">
    <property type="term" value="P:cell redox homeostasis"/>
    <property type="evidence" value="ECO:0007669"/>
    <property type="project" value="TreeGrafter"/>
</dbReference>
<feature type="active site" description="Nucleophile" evidence="8">
    <location>
        <position position="26"/>
    </location>
</feature>
<dbReference type="EMBL" id="QAAD01000003">
    <property type="protein sequence ID" value="PTN09759.1"/>
    <property type="molecule type" value="Genomic_DNA"/>
</dbReference>
<accession>A0A2T5C4I1</accession>
<feature type="domain" description="Thioredoxin" evidence="10">
    <location>
        <begin position="1"/>
        <end position="102"/>
    </location>
</feature>
<evidence type="ECO:0000259" key="10">
    <source>
        <dbReference type="PROSITE" id="PS51352"/>
    </source>
</evidence>
<comment type="similarity">
    <text evidence="1 7">Belongs to the thioredoxin family.</text>
</comment>
<dbReference type="Proteomes" id="UP000243525">
    <property type="component" value="Unassembled WGS sequence"/>
</dbReference>
<dbReference type="Pfam" id="PF00085">
    <property type="entry name" value="Thioredoxin"/>
    <property type="match status" value="1"/>
</dbReference>
<dbReference type="SUPFAM" id="SSF52833">
    <property type="entry name" value="Thioredoxin-like"/>
    <property type="match status" value="1"/>
</dbReference>
<evidence type="ECO:0000256" key="3">
    <source>
        <dbReference type="ARBA" id="ARBA00022982"/>
    </source>
</evidence>